<dbReference type="Gramene" id="KXG21427">
    <property type="protein sequence ID" value="KXG21427"/>
    <property type="gene ID" value="SORBI_3009G060600"/>
</dbReference>
<reference evidence="2" key="2">
    <citation type="journal article" date="2018" name="Plant J.">
        <title>The Sorghum bicolor reference genome: improved assembly, gene annotations, a transcriptome atlas, and signatures of genome organization.</title>
        <authorList>
            <person name="McCormick R.F."/>
            <person name="Truong S.K."/>
            <person name="Sreedasyam A."/>
            <person name="Jenkins J."/>
            <person name="Shu S."/>
            <person name="Sims D."/>
            <person name="Kennedy M."/>
            <person name="Amirebrahimi M."/>
            <person name="Weers B.D."/>
            <person name="McKinley B."/>
            <person name="Mattison A."/>
            <person name="Morishige D.T."/>
            <person name="Grimwood J."/>
            <person name="Schmutz J."/>
            <person name="Mullet J.E."/>
        </authorList>
    </citation>
    <scope>NUCLEOTIDE SEQUENCE [LARGE SCALE GENOMIC DNA]</scope>
    <source>
        <strain evidence="2">cv. BTx623</strain>
    </source>
</reference>
<proteinExistence type="predicted"/>
<reference evidence="1 2" key="1">
    <citation type="journal article" date="2009" name="Nature">
        <title>The Sorghum bicolor genome and the diversification of grasses.</title>
        <authorList>
            <person name="Paterson A.H."/>
            <person name="Bowers J.E."/>
            <person name="Bruggmann R."/>
            <person name="Dubchak I."/>
            <person name="Grimwood J."/>
            <person name="Gundlach H."/>
            <person name="Haberer G."/>
            <person name="Hellsten U."/>
            <person name="Mitros T."/>
            <person name="Poliakov A."/>
            <person name="Schmutz J."/>
            <person name="Spannagl M."/>
            <person name="Tang H."/>
            <person name="Wang X."/>
            <person name="Wicker T."/>
            <person name="Bharti A.K."/>
            <person name="Chapman J."/>
            <person name="Feltus F.A."/>
            <person name="Gowik U."/>
            <person name="Grigoriev I.V."/>
            <person name="Lyons E."/>
            <person name="Maher C.A."/>
            <person name="Martis M."/>
            <person name="Narechania A."/>
            <person name="Otillar R.P."/>
            <person name="Penning B.W."/>
            <person name="Salamov A.A."/>
            <person name="Wang Y."/>
            <person name="Zhang L."/>
            <person name="Carpita N.C."/>
            <person name="Freeling M."/>
            <person name="Gingle A.R."/>
            <person name="Hash C.T."/>
            <person name="Keller B."/>
            <person name="Klein P."/>
            <person name="Kresovich S."/>
            <person name="McCann M.C."/>
            <person name="Ming R."/>
            <person name="Peterson D.G."/>
            <person name="Mehboob-ur-Rahman"/>
            <person name="Ware D."/>
            <person name="Westhoff P."/>
            <person name="Mayer K.F."/>
            <person name="Messing J."/>
            <person name="Rokhsar D.S."/>
        </authorList>
    </citation>
    <scope>NUCLEOTIDE SEQUENCE [LARGE SCALE GENOMIC DNA]</scope>
    <source>
        <strain evidence="2">cv. BTx623</strain>
    </source>
</reference>
<evidence type="ECO:0000313" key="1">
    <source>
        <dbReference type="EMBL" id="KXG21427.1"/>
    </source>
</evidence>
<accession>A0A1B6P6V1</accession>
<keyword evidence="2" id="KW-1185">Reference proteome</keyword>
<dbReference type="EMBL" id="CM000768">
    <property type="protein sequence ID" value="KXG21427.1"/>
    <property type="molecule type" value="Genomic_DNA"/>
</dbReference>
<organism evidence="1 2">
    <name type="scientific">Sorghum bicolor</name>
    <name type="common">Sorghum</name>
    <name type="synonym">Sorghum vulgare</name>
    <dbReference type="NCBI Taxonomy" id="4558"/>
    <lineage>
        <taxon>Eukaryota</taxon>
        <taxon>Viridiplantae</taxon>
        <taxon>Streptophyta</taxon>
        <taxon>Embryophyta</taxon>
        <taxon>Tracheophyta</taxon>
        <taxon>Spermatophyta</taxon>
        <taxon>Magnoliopsida</taxon>
        <taxon>Liliopsida</taxon>
        <taxon>Poales</taxon>
        <taxon>Poaceae</taxon>
        <taxon>PACMAD clade</taxon>
        <taxon>Panicoideae</taxon>
        <taxon>Andropogonodae</taxon>
        <taxon>Andropogoneae</taxon>
        <taxon>Sorghinae</taxon>
        <taxon>Sorghum</taxon>
    </lineage>
</organism>
<dbReference type="InParanoid" id="A0A1B6P6V1"/>
<dbReference type="Proteomes" id="UP000000768">
    <property type="component" value="Chromosome 9"/>
</dbReference>
<evidence type="ECO:0000313" key="2">
    <source>
        <dbReference type="Proteomes" id="UP000000768"/>
    </source>
</evidence>
<protein>
    <submittedName>
        <fullName evidence="1">Uncharacterized protein</fullName>
    </submittedName>
</protein>
<sequence length="100" mass="11444">MSYGDAFQRLVDLITSMRSMHKHHAKNRYIDILPTNLPMPYASRNKLEQVNKFGSVDLDHDVVKALEIVHCANDCTFLKLAPLSVFSKHNFLASFCFPCM</sequence>
<gene>
    <name evidence="1" type="ORF">SORBI_3009G060600</name>
</gene>
<dbReference type="AlphaFoldDB" id="A0A1B6P6V1"/>
<name>A0A1B6P6V1_SORBI</name>